<dbReference type="Pfam" id="PF07470">
    <property type="entry name" value="Glyco_hydro_88"/>
    <property type="match status" value="1"/>
</dbReference>
<dbReference type="GO" id="GO:0005975">
    <property type="term" value="P:carbohydrate metabolic process"/>
    <property type="evidence" value="ECO:0007669"/>
    <property type="project" value="InterPro"/>
</dbReference>
<sequence length="978" mass="107895">MRHPAPALDGPLVGGPPGLADLDRLLAGESVDERAVERLCDFVDARLDCADFRVLTLLRVAHADNPHVSGGLRERIRSTLLGFRYWMDEAGSDSMCFWSENHQVVFATAEYLAGQRYPDDVFTNPGPGGRRLTGRDRMARAGARLADWYADRLRFGYTEWLSPTYYEEDAAALALMVDLCRDPALTEAARTTLDLLLLDVALHRFDGVLAASAGRAYEQQKLWPESAEITPIADHAFGRAGSRPLERLAGLFLTSSYETPAAIVAVANSRPSAAGETVRQSFGLDVGEVAQRLGSATSERPGLFFWLMEAFTTPESIRVTMDLLRRWRLRDNRFLAPLGSFSRVPAPLLPALVRLLNPATQGVAIQRADVTTWRTPHVQLSSAQRHQPGGFGDQQHLWQATLPGPVPVFATHPGVPMFDDAARNVSPSRWVGNGINPYLGQDGRVLLALWDLRVRGGFLERRRQRHTHLYWPTTRFDESRRGRHAGGGDWLAARCGDGYVGVISTVSLVEGSSPDELVAPGSVTGWTVKVGDAHLDGDFDRFCADLAATVVALDRGRRGHLVVGRHRLDRSGLRADSVPVPAHHPRLDSPWGAAPRFPDRIEVTCGGHTWEASPRGTDAATRASAERGSDVAERALRTAVELCDSLVARQREVAPWMWGPALFGYALGRLDEQLGEPRYREHLLRYARHHLAHPPRIDYSDHVAPALVTFALQQRGYDEFAPLTERAVDYIRTAPRVVDDAVNHLGRSAWNRLYPRSVWVDSLMMFSVFPALHGAATGDRRLVDTAARQPAQYARRMLDPGTDLWHHSYWARAGRPHPRSFWARGNGWVVAALPMILDALPPDHPERGPIVDLLRRTSAALRDRQRPDGTWPTVLGPRPGGYRELSATALISAGWSHAVRAGHLPEEYRGPALRALDAVTRAVERRDGAVHLPEISGPTIPLPVFGRLGYLLVPTGRDHPWGVAAYVLAALEAQDGPA</sequence>
<dbReference type="RefSeq" id="WP_093249856.1">
    <property type="nucleotide sequence ID" value="NZ_FNGP01000002.1"/>
</dbReference>
<dbReference type="STRING" id="686624.SAMN04488242_1163"/>
<dbReference type="InterPro" id="IPR052043">
    <property type="entry name" value="PolySaccharide_Degr_Enz"/>
</dbReference>
<dbReference type="InterPro" id="IPR008928">
    <property type="entry name" value="6-hairpin_glycosidase_sf"/>
</dbReference>
<evidence type="ECO:0000256" key="1">
    <source>
        <dbReference type="ARBA" id="ARBA00022801"/>
    </source>
</evidence>
<dbReference type="EMBL" id="FNGP01000002">
    <property type="protein sequence ID" value="SDL35042.1"/>
    <property type="molecule type" value="Genomic_DNA"/>
</dbReference>
<dbReference type="Proteomes" id="UP000199475">
    <property type="component" value="Unassembled WGS sequence"/>
</dbReference>
<dbReference type="AlphaFoldDB" id="A0A1G9JCM2"/>
<gene>
    <name evidence="2" type="ORF">SAMN04488242_1163</name>
</gene>
<dbReference type="Gene3D" id="1.50.10.10">
    <property type="match status" value="1"/>
</dbReference>
<organism evidence="2 3">
    <name type="scientific">Tessaracoccus oleiagri</name>
    <dbReference type="NCBI Taxonomy" id="686624"/>
    <lineage>
        <taxon>Bacteria</taxon>
        <taxon>Bacillati</taxon>
        <taxon>Actinomycetota</taxon>
        <taxon>Actinomycetes</taxon>
        <taxon>Propionibacteriales</taxon>
        <taxon>Propionibacteriaceae</taxon>
        <taxon>Tessaracoccus</taxon>
    </lineage>
</organism>
<dbReference type="InterPro" id="IPR010905">
    <property type="entry name" value="Glyco_hydro_88"/>
</dbReference>
<keyword evidence="3" id="KW-1185">Reference proteome</keyword>
<dbReference type="GO" id="GO:0016787">
    <property type="term" value="F:hydrolase activity"/>
    <property type="evidence" value="ECO:0007669"/>
    <property type="project" value="UniProtKB-KW"/>
</dbReference>
<dbReference type="PANTHER" id="PTHR33886:SF8">
    <property type="entry name" value="UNSATURATED RHAMNOGALACTURONAN HYDROLASE (EUROFUNG)"/>
    <property type="match status" value="1"/>
</dbReference>
<keyword evidence="1 2" id="KW-0378">Hydrolase</keyword>
<evidence type="ECO:0000313" key="3">
    <source>
        <dbReference type="Proteomes" id="UP000199475"/>
    </source>
</evidence>
<dbReference type="PANTHER" id="PTHR33886">
    <property type="entry name" value="UNSATURATED RHAMNOGALACTURONAN HYDROLASE (EUROFUNG)"/>
    <property type="match status" value="1"/>
</dbReference>
<dbReference type="OrthoDB" id="1029638at2"/>
<evidence type="ECO:0000313" key="2">
    <source>
        <dbReference type="EMBL" id="SDL35042.1"/>
    </source>
</evidence>
<reference evidence="2 3" key="1">
    <citation type="submission" date="2016-10" db="EMBL/GenBank/DDBJ databases">
        <authorList>
            <person name="de Groot N.N."/>
        </authorList>
    </citation>
    <scope>NUCLEOTIDE SEQUENCE [LARGE SCALE GENOMIC DNA]</scope>
    <source>
        <strain evidence="2 3">CGMCC 1.9159</strain>
    </source>
</reference>
<name>A0A1G9JCM2_9ACTN</name>
<dbReference type="InterPro" id="IPR012341">
    <property type="entry name" value="6hp_glycosidase-like_sf"/>
</dbReference>
<protein>
    <submittedName>
        <fullName evidence="2">Rhamnogalacturonyl hydrolase YesR</fullName>
    </submittedName>
</protein>
<dbReference type="SUPFAM" id="SSF48208">
    <property type="entry name" value="Six-hairpin glycosidases"/>
    <property type="match status" value="1"/>
</dbReference>
<proteinExistence type="predicted"/>
<accession>A0A1G9JCM2</accession>